<name>A0A166P7H0_9PEZI</name>
<reference evidence="2 3" key="1">
    <citation type="submission" date="2015-06" db="EMBL/GenBank/DDBJ databases">
        <title>Survival trade-offs in plant roots during colonization by closely related pathogenic and mutualistic fungi.</title>
        <authorList>
            <person name="Hacquard S."/>
            <person name="Kracher B."/>
            <person name="Hiruma K."/>
            <person name="Weinman A."/>
            <person name="Muench P."/>
            <person name="Garrido Oter R."/>
            <person name="Ver Loren van Themaat E."/>
            <person name="Dallerey J.-F."/>
            <person name="Damm U."/>
            <person name="Henrissat B."/>
            <person name="Lespinet O."/>
            <person name="Thon M."/>
            <person name="Kemen E."/>
            <person name="McHardy A.C."/>
            <person name="Schulze-Lefert P."/>
            <person name="O'Connell R.J."/>
        </authorList>
    </citation>
    <scope>NUCLEOTIDE SEQUENCE [LARGE SCALE GENOMIC DNA]</scope>
    <source>
        <strain evidence="2 3">0861</strain>
    </source>
</reference>
<dbReference type="Proteomes" id="UP000076552">
    <property type="component" value="Unassembled WGS sequence"/>
</dbReference>
<feature type="compositionally biased region" description="Polar residues" evidence="1">
    <location>
        <begin position="423"/>
        <end position="432"/>
    </location>
</feature>
<evidence type="ECO:0000256" key="1">
    <source>
        <dbReference type="SAM" id="MobiDB-lite"/>
    </source>
</evidence>
<feature type="region of interest" description="Disordered" evidence="1">
    <location>
        <begin position="1"/>
        <end position="28"/>
    </location>
</feature>
<feature type="compositionally biased region" description="Basic and acidic residues" evidence="1">
    <location>
        <begin position="288"/>
        <end position="308"/>
    </location>
</feature>
<comment type="caution">
    <text evidence="2">The sequence shown here is derived from an EMBL/GenBank/DDBJ whole genome shotgun (WGS) entry which is preliminary data.</text>
</comment>
<feature type="region of interest" description="Disordered" evidence="1">
    <location>
        <begin position="254"/>
        <end position="381"/>
    </location>
</feature>
<evidence type="ECO:0000313" key="2">
    <source>
        <dbReference type="EMBL" id="KZL66464.1"/>
    </source>
</evidence>
<feature type="region of interest" description="Disordered" evidence="1">
    <location>
        <begin position="398"/>
        <end position="440"/>
    </location>
</feature>
<dbReference type="EMBL" id="LFIV01000176">
    <property type="protein sequence ID" value="KZL66464.1"/>
    <property type="molecule type" value="Genomic_DNA"/>
</dbReference>
<protein>
    <submittedName>
        <fullName evidence="2">Uncharacterized protein</fullName>
    </submittedName>
</protein>
<keyword evidence="3" id="KW-1185">Reference proteome</keyword>
<evidence type="ECO:0000313" key="3">
    <source>
        <dbReference type="Proteomes" id="UP000076552"/>
    </source>
</evidence>
<proteinExistence type="predicted"/>
<feature type="region of interest" description="Disordered" evidence="1">
    <location>
        <begin position="112"/>
        <end position="177"/>
    </location>
</feature>
<sequence length="440" mass="47385">MGQSGGPHGKRARSIDSQQTRTSGTAASAGASCRRGLAWEACERRNVENFDADTFHRTVYCQICDATHDLLPHAEPSPSPRAVFLASCASRLEETARVLAFLFLPLAALAKLPSPPRPEDGEGERKRHPKTRIVNSDGPVPSAGYRSRLSAGIRDEKPNPTLLSRCRSPPPPSLALSLNHAPRVRATTPAIFVRPGNSAIGPVDANLFSTSPSSPAAYPRFKHQPSPGTREACVHVAAARVVHRGVTAWASPTVSVSKLSPPGGFWKSHRDRVETVQPTSAGDAIASNEKRRKEEKRRAGEEGNDEPRPVLSSVARGHLRTKARCQPPRSSGPVLLPSRLQQPRHSVQAVRRRQAHAATQARSSLTSPQRSEGLGARDACSATAREPIVAVIARTVDSSVASCRVQSRGREQLEPTCARTLPRNASVNAHTSSHQEGRPF</sequence>
<accession>A0A166P7H0</accession>
<organism evidence="2 3">
    <name type="scientific">Colletotrichum tofieldiae</name>
    <dbReference type="NCBI Taxonomy" id="708197"/>
    <lineage>
        <taxon>Eukaryota</taxon>
        <taxon>Fungi</taxon>
        <taxon>Dikarya</taxon>
        <taxon>Ascomycota</taxon>
        <taxon>Pezizomycotina</taxon>
        <taxon>Sordariomycetes</taxon>
        <taxon>Hypocreomycetidae</taxon>
        <taxon>Glomerellales</taxon>
        <taxon>Glomerellaceae</taxon>
        <taxon>Colletotrichum</taxon>
        <taxon>Colletotrichum spaethianum species complex</taxon>
    </lineage>
</organism>
<gene>
    <name evidence="2" type="ORF">CT0861_13176</name>
</gene>
<dbReference type="AlphaFoldDB" id="A0A166P7H0"/>